<proteinExistence type="predicted"/>
<gene>
    <name evidence="2" type="ORF">CR194_10305</name>
</gene>
<dbReference type="PANTHER" id="PTHR39966">
    <property type="entry name" value="BLL2471 PROTEIN-RELATED"/>
    <property type="match status" value="1"/>
</dbReference>
<accession>A0A323TF54</accession>
<feature type="domain" description="Hemerythrin-like" evidence="1">
    <location>
        <begin position="23"/>
        <end position="159"/>
    </location>
</feature>
<dbReference type="AlphaFoldDB" id="A0A323TF54"/>
<dbReference type="InterPro" id="IPR012312">
    <property type="entry name" value="Hemerythrin-like"/>
</dbReference>
<dbReference type="Proteomes" id="UP000248214">
    <property type="component" value="Unassembled WGS sequence"/>
</dbReference>
<evidence type="ECO:0000313" key="2">
    <source>
        <dbReference type="EMBL" id="PYZ93549.1"/>
    </source>
</evidence>
<dbReference type="Gene3D" id="1.20.120.520">
    <property type="entry name" value="nmb1532 protein domain like"/>
    <property type="match status" value="1"/>
</dbReference>
<evidence type="ECO:0000313" key="3">
    <source>
        <dbReference type="Proteomes" id="UP000248214"/>
    </source>
</evidence>
<dbReference type="CDD" id="cd12108">
    <property type="entry name" value="Hr-like"/>
    <property type="match status" value="1"/>
</dbReference>
<organism evidence="2 3">
    <name type="scientific">Salipaludibacillus keqinensis</name>
    <dbReference type="NCBI Taxonomy" id="2045207"/>
    <lineage>
        <taxon>Bacteria</taxon>
        <taxon>Bacillati</taxon>
        <taxon>Bacillota</taxon>
        <taxon>Bacilli</taxon>
        <taxon>Bacillales</taxon>
        <taxon>Bacillaceae</taxon>
    </lineage>
</organism>
<dbReference type="Pfam" id="PF01814">
    <property type="entry name" value="Hemerythrin"/>
    <property type="match status" value="1"/>
</dbReference>
<comment type="caution">
    <text evidence="2">The sequence shown here is derived from an EMBL/GenBank/DDBJ whole genome shotgun (WGS) entry which is preliminary data.</text>
</comment>
<dbReference type="GO" id="GO:0005886">
    <property type="term" value="C:plasma membrane"/>
    <property type="evidence" value="ECO:0007669"/>
    <property type="project" value="TreeGrafter"/>
</dbReference>
<dbReference type="EMBL" id="PDOD01000002">
    <property type="protein sequence ID" value="PYZ93549.1"/>
    <property type="molecule type" value="Genomic_DNA"/>
</dbReference>
<keyword evidence="3" id="KW-1185">Reference proteome</keyword>
<sequence length="183" mass="21438">MMQEFQGCASYDLQTPTSYCEALSELLEEHWPLREQMNALKESAMKIKRQKSHSAGEIDGLYQLMRRFKVEIDLHSSKEEDVLFEMMVKHIGRQGGPIAVMEEEHSRAKQHIGYFFEKYGMDKGHPVEKAIELAQHVLVVYQTLTEHFMKEEQILFPMAEKLLSKEEKETLKDQFLQIKISMI</sequence>
<evidence type="ECO:0000259" key="1">
    <source>
        <dbReference type="Pfam" id="PF01814"/>
    </source>
</evidence>
<protein>
    <submittedName>
        <fullName evidence="2">Hemerythrin</fullName>
    </submittedName>
</protein>
<dbReference type="PANTHER" id="PTHR39966:SF1">
    <property type="entry name" value="HEMERYTHRIN-LIKE DOMAIN-CONTAINING PROTEIN"/>
    <property type="match status" value="1"/>
</dbReference>
<reference evidence="2 3" key="1">
    <citation type="submission" date="2017-10" db="EMBL/GenBank/DDBJ databases">
        <title>Bacillus sp. nov., a halophilic bacterium isolated from a Keqin Lake.</title>
        <authorList>
            <person name="Wang H."/>
        </authorList>
    </citation>
    <scope>NUCLEOTIDE SEQUENCE [LARGE SCALE GENOMIC DNA]</scope>
    <source>
        <strain evidence="2 3">KQ-12</strain>
    </source>
</reference>
<name>A0A323TF54_9BACI</name>